<proteinExistence type="predicted"/>
<dbReference type="Proteomes" id="UP001499884">
    <property type="component" value="Unassembled WGS sequence"/>
</dbReference>
<evidence type="ECO:0000313" key="4">
    <source>
        <dbReference type="Proteomes" id="UP001499884"/>
    </source>
</evidence>
<sequence length="166" mass="17701">MEGMSTPNTPNTPNTPDTPDTPDAPGTSAAPEPVLLGDALAGFEALWSPHIVTRVNDYDVRVAKVAGDHVWHVHDTTDEFFLLLDGELDIALRDGRETGGTRAERTVHLARGAVFVVPRGVEHRPSSPRGASILLFEPTGTVSVGDRHEEVPGHVDATAGHALPRP</sequence>
<dbReference type="InterPro" id="IPR000595">
    <property type="entry name" value="cNMP-bd_dom"/>
</dbReference>
<dbReference type="EMBL" id="BAABEP010000034">
    <property type="protein sequence ID" value="GAA3742432.1"/>
    <property type="molecule type" value="Genomic_DNA"/>
</dbReference>
<dbReference type="SUPFAM" id="SSF51182">
    <property type="entry name" value="RmlC-like cupins"/>
    <property type="match status" value="1"/>
</dbReference>
<dbReference type="InterPro" id="IPR013096">
    <property type="entry name" value="Cupin_2"/>
</dbReference>
<dbReference type="PANTHER" id="PTHR36114:SF1">
    <property type="entry name" value="16.7 KDA PROTEIN IN WHIE LOCUS"/>
    <property type="match status" value="1"/>
</dbReference>
<dbReference type="PROSITE" id="PS50042">
    <property type="entry name" value="CNMP_BINDING_3"/>
    <property type="match status" value="1"/>
</dbReference>
<evidence type="ECO:0000256" key="1">
    <source>
        <dbReference type="SAM" id="MobiDB-lite"/>
    </source>
</evidence>
<organism evidence="3 4">
    <name type="scientific">Streptomyces tremellae</name>
    <dbReference type="NCBI Taxonomy" id="1124239"/>
    <lineage>
        <taxon>Bacteria</taxon>
        <taxon>Bacillati</taxon>
        <taxon>Actinomycetota</taxon>
        <taxon>Actinomycetes</taxon>
        <taxon>Kitasatosporales</taxon>
        <taxon>Streptomycetaceae</taxon>
        <taxon>Streptomyces</taxon>
    </lineage>
</organism>
<dbReference type="Pfam" id="PF07883">
    <property type="entry name" value="Cupin_2"/>
    <property type="match status" value="1"/>
</dbReference>
<dbReference type="InterPro" id="IPR052044">
    <property type="entry name" value="PKS_Associated_Protein"/>
</dbReference>
<feature type="region of interest" description="Disordered" evidence="1">
    <location>
        <begin position="147"/>
        <end position="166"/>
    </location>
</feature>
<accession>A0ABP7FLT0</accession>
<dbReference type="InterPro" id="IPR011051">
    <property type="entry name" value="RmlC_Cupin_sf"/>
</dbReference>
<feature type="compositionally biased region" description="Low complexity" evidence="1">
    <location>
        <begin position="1"/>
        <end position="23"/>
    </location>
</feature>
<dbReference type="PANTHER" id="PTHR36114">
    <property type="entry name" value="16.7 KDA PROTEIN IN WHIE LOCUS"/>
    <property type="match status" value="1"/>
</dbReference>
<reference evidence="4" key="1">
    <citation type="journal article" date="2019" name="Int. J. Syst. Evol. Microbiol.">
        <title>The Global Catalogue of Microorganisms (GCM) 10K type strain sequencing project: providing services to taxonomists for standard genome sequencing and annotation.</title>
        <authorList>
            <consortium name="The Broad Institute Genomics Platform"/>
            <consortium name="The Broad Institute Genome Sequencing Center for Infectious Disease"/>
            <person name="Wu L."/>
            <person name="Ma J."/>
        </authorList>
    </citation>
    <scope>NUCLEOTIDE SEQUENCE [LARGE SCALE GENOMIC DNA]</scope>
    <source>
        <strain evidence="4">JCM 30846</strain>
    </source>
</reference>
<dbReference type="InterPro" id="IPR014710">
    <property type="entry name" value="RmlC-like_jellyroll"/>
</dbReference>
<dbReference type="CDD" id="cd02226">
    <property type="entry name" value="cupin_YdbB-like"/>
    <property type="match status" value="1"/>
</dbReference>
<gene>
    <name evidence="3" type="ORF">GCM10023082_44090</name>
</gene>
<keyword evidence="4" id="KW-1185">Reference proteome</keyword>
<dbReference type="Gene3D" id="2.60.120.10">
    <property type="entry name" value="Jelly Rolls"/>
    <property type="match status" value="1"/>
</dbReference>
<evidence type="ECO:0000313" key="3">
    <source>
        <dbReference type="EMBL" id="GAA3742432.1"/>
    </source>
</evidence>
<protein>
    <submittedName>
        <fullName evidence="3">Cupin domain-containing protein</fullName>
    </submittedName>
</protein>
<comment type="caution">
    <text evidence="3">The sequence shown here is derived from an EMBL/GenBank/DDBJ whole genome shotgun (WGS) entry which is preliminary data.</text>
</comment>
<name>A0ABP7FLT0_9ACTN</name>
<feature type="region of interest" description="Disordered" evidence="1">
    <location>
        <begin position="1"/>
        <end position="32"/>
    </location>
</feature>
<feature type="domain" description="Cyclic nucleotide-binding" evidence="2">
    <location>
        <begin position="66"/>
        <end position="133"/>
    </location>
</feature>
<evidence type="ECO:0000259" key="2">
    <source>
        <dbReference type="PROSITE" id="PS50042"/>
    </source>
</evidence>